<sequence>MIAYTVKQNPSGLWSVSSMGTTIADDLPLDHAIRHARDAARAEHLASGLATQVEMHGTDAIVPLASYQKLQDHWTGATA</sequence>
<dbReference type="EMBL" id="JBHSNF010000002">
    <property type="protein sequence ID" value="MFC5526165.1"/>
    <property type="molecule type" value="Genomic_DNA"/>
</dbReference>
<accession>A0ABW0QP82</accession>
<comment type="caution">
    <text evidence="1">The sequence shown here is derived from an EMBL/GenBank/DDBJ whole genome shotgun (WGS) entry which is preliminary data.</text>
</comment>
<organism evidence="1 2">
    <name type="scientific">Rhodanobacter ginsengisoli</name>
    <dbReference type="NCBI Taxonomy" id="418646"/>
    <lineage>
        <taxon>Bacteria</taxon>
        <taxon>Pseudomonadati</taxon>
        <taxon>Pseudomonadota</taxon>
        <taxon>Gammaproteobacteria</taxon>
        <taxon>Lysobacterales</taxon>
        <taxon>Rhodanobacteraceae</taxon>
        <taxon>Rhodanobacter</taxon>
    </lineage>
</organism>
<proteinExistence type="predicted"/>
<evidence type="ECO:0000313" key="2">
    <source>
        <dbReference type="Proteomes" id="UP001596114"/>
    </source>
</evidence>
<evidence type="ECO:0008006" key="3">
    <source>
        <dbReference type="Google" id="ProtNLM"/>
    </source>
</evidence>
<name>A0ABW0QP82_9GAMM</name>
<reference evidence="2" key="1">
    <citation type="journal article" date="2019" name="Int. J. Syst. Evol. Microbiol.">
        <title>The Global Catalogue of Microorganisms (GCM) 10K type strain sequencing project: providing services to taxonomists for standard genome sequencing and annotation.</title>
        <authorList>
            <consortium name="The Broad Institute Genomics Platform"/>
            <consortium name="The Broad Institute Genome Sequencing Center for Infectious Disease"/>
            <person name="Wu L."/>
            <person name="Ma J."/>
        </authorList>
    </citation>
    <scope>NUCLEOTIDE SEQUENCE [LARGE SCALE GENOMIC DNA]</scope>
    <source>
        <strain evidence="2">CGMCC 1.16619</strain>
    </source>
</reference>
<protein>
    <recommendedName>
        <fullName evidence="3">DUF2188 domain-containing protein</fullName>
    </recommendedName>
</protein>
<gene>
    <name evidence="1" type="ORF">ACFPPA_10460</name>
</gene>
<evidence type="ECO:0000313" key="1">
    <source>
        <dbReference type="EMBL" id="MFC5526165.1"/>
    </source>
</evidence>
<dbReference type="Proteomes" id="UP001596114">
    <property type="component" value="Unassembled WGS sequence"/>
</dbReference>
<keyword evidence="2" id="KW-1185">Reference proteome</keyword>
<dbReference type="RefSeq" id="WP_377319709.1">
    <property type="nucleotide sequence ID" value="NZ_JBHSNF010000002.1"/>
</dbReference>